<evidence type="ECO:0000256" key="1">
    <source>
        <dbReference type="ARBA" id="ARBA00005054"/>
    </source>
</evidence>
<dbReference type="GO" id="GO:0006189">
    <property type="term" value="P:'de novo' IMP biosynthetic process"/>
    <property type="evidence" value="ECO:0007669"/>
    <property type="project" value="UniProtKB-UniRule"/>
</dbReference>
<evidence type="ECO:0000256" key="3">
    <source>
        <dbReference type="ARBA" id="ARBA00022755"/>
    </source>
</evidence>
<dbReference type="NCBIfam" id="TIGR00639">
    <property type="entry name" value="PurN"/>
    <property type="match status" value="1"/>
</dbReference>
<dbReference type="RefSeq" id="WP_269309191.1">
    <property type="nucleotide sequence ID" value="NZ_CP098242.1"/>
</dbReference>
<sequence length="216" mass="23669">MKKIVILISGRGSNMEAIIRSLKAEDWPAEIAAVISNTEKAAGLATAENAGIATEVVSRGEFSSRQSYDTMLSEAIDRYAPDLVVLAGFMRILTAEFVRHYEGRIINIHPSLLPAFTGLHTHERAIEAGVRLHGATVHFVTPELDAGPIIAQAVVPVLPDDTEASLAARVLEQEHRLYPRVVRWFVEGKVRFDAGRVRLDDAINTPAEFILTGDFS</sequence>
<keyword evidence="7" id="KW-1185">Reference proteome</keyword>
<dbReference type="HAMAP" id="MF_01930">
    <property type="entry name" value="PurN"/>
    <property type="match status" value="1"/>
</dbReference>
<accession>A0A9E9LWL3</accession>
<dbReference type="FunFam" id="3.40.50.170:FF:000007">
    <property type="entry name" value="Phosphoribosylglycinamide formyltransferase"/>
    <property type="match status" value="1"/>
</dbReference>
<feature type="domain" description="Formyl transferase N-terminal" evidence="5">
    <location>
        <begin position="2"/>
        <end position="182"/>
    </location>
</feature>
<dbReference type="EC" id="2.1.2.2" evidence="4"/>
<evidence type="ECO:0000256" key="4">
    <source>
        <dbReference type="HAMAP-Rule" id="MF_01930"/>
    </source>
</evidence>
<feature type="active site" description="Proton donor" evidence="4">
    <location>
        <position position="109"/>
    </location>
</feature>
<feature type="binding site" evidence="4">
    <location>
        <begin position="90"/>
        <end position="93"/>
    </location>
    <ligand>
        <name>(6R)-10-formyltetrahydrofolate</name>
        <dbReference type="ChEBI" id="CHEBI:195366"/>
    </ligand>
</feature>
<dbReference type="Gene3D" id="3.40.50.170">
    <property type="entry name" value="Formyl transferase, N-terminal domain"/>
    <property type="match status" value="1"/>
</dbReference>
<dbReference type="InterPro" id="IPR004607">
    <property type="entry name" value="GART"/>
</dbReference>
<proteinExistence type="inferred from homology"/>
<dbReference type="InterPro" id="IPR036477">
    <property type="entry name" value="Formyl_transf_N_sf"/>
</dbReference>
<dbReference type="Pfam" id="PF00551">
    <property type="entry name" value="Formyl_trans_N"/>
    <property type="match status" value="1"/>
</dbReference>
<keyword evidence="2 4" id="KW-0808">Transferase</keyword>
<feature type="binding site" evidence="4">
    <location>
        <begin position="12"/>
        <end position="14"/>
    </location>
    <ligand>
        <name>N(1)-(5-phospho-beta-D-ribosyl)glycinamide</name>
        <dbReference type="ChEBI" id="CHEBI:143788"/>
    </ligand>
</feature>
<dbReference type="GO" id="GO:0004644">
    <property type="term" value="F:phosphoribosylglycinamide formyltransferase activity"/>
    <property type="evidence" value="ECO:0007669"/>
    <property type="project" value="UniProtKB-UniRule"/>
</dbReference>
<protein>
    <recommendedName>
        <fullName evidence="4">Phosphoribosylglycinamide formyltransferase</fullName>
        <ecNumber evidence="4">2.1.2.2</ecNumber>
    </recommendedName>
    <alternativeName>
        <fullName evidence="4">5'-phosphoribosylglycinamide transformylase</fullName>
    </alternativeName>
    <alternativeName>
        <fullName evidence="4">GAR transformylase</fullName>
        <shortName evidence="4">GART</shortName>
    </alternativeName>
</protein>
<dbReference type="PANTHER" id="PTHR43369:SF2">
    <property type="entry name" value="PHOSPHORIBOSYLGLYCINAMIDE FORMYLTRANSFERASE"/>
    <property type="match status" value="1"/>
</dbReference>
<dbReference type="AlphaFoldDB" id="A0A9E9LWL3"/>
<gene>
    <name evidence="4 6" type="primary">purN</name>
    <name evidence="6" type="ORF">NB640_00500</name>
</gene>
<dbReference type="SUPFAM" id="SSF53328">
    <property type="entry name" value="Formyltransferase"/>
    <property type="match status" value="1"/>
</dbReference>
<feature type="binding site" evidence="4">
    <location>
        <position position="65"/>
    </location>
    <ligand>
        <name>(6R)-10-formyltetrahydrofolate</name>
        <dbReference type="ChEBI" id="CHEBI:195366"/>
    </ligand>
</feature>
<name>A0A9E9LWL3_9BURK</name>
<dbReference type="PANTHER" id="PTHR43369">
    <property type="entry name" value="PHOSPHORIBOSYLGLYCINAMIDE FORMYLTRANSFERASE"/>
    <property type="match status" value="1"/>
</dbReference>
<evidence type="ECO:0000313" key="6">
    <source>
        <dbReference type="EMBL" id="WAW10189.1"/>
    </source>
</evidence>
<feature type="site" description="Raises pKa of active site His" evidence="4">
    <location>
        <position position="145"/>
    </location>
</feature>
<dbReference type="Proteomes" id="UP001156215">
    <property type="component" value="Chromosome"/>
</dbReference>
<evidence type="ECO:0000256" key="2">
    <source>
        <dbReference type="ARBA" id="ARBA00022679"/>
    </source>
</evidence>
<dbReference type="EMBL" id="CP098242">
    <property type="protein sequence ID" value="WAW10189.1"/>
    <property type="molecule type" value="Genomic_DNA"/>
</dbReference>
<dbReference type="InterPro" id="IPR002376">
    <property type="entry name" value="Formyl_transf_N"/>
</dbReference>
<organism evidence="6 7">
    <name type="scientific">Oxalobacter vibrioformis</name>
    <dbReference type="NCBI Taxonomy" id="933080"/>
    <lineage>
        <taxon>Bacteria</taxon>
        <taxon>Pseudomonadati</taxon>
        <taxon>Pseudomonadota</taxon>
        <taxon>Betaproteobacteria</taxon>
        <taxon>Burkholderiales</taxon>
        <taxon>Oxalobacteraceae</taxon>
        <taxon>Oxalobacter</taxon>
    </lineage>
</organism>
<feature type="binding site" evidence="4">
    <location>
        <position position="107"/>
    </location>
    <ligand>
        <name>(6R)-10-formyltetrahydrofolate</name>
        <dbReference type="ChEBI" id="CHEBI:195366"/>
    </ligand>
</feature>
<reference evidence="6" key="1">
    <citation type="journal article" date="2022" name="Front. Microbiol.">
        <title>New perspectives on an old grouping: The genomic and phenotypic variability of Oxalobacter formigenes and the implications for calcium oxalate stone prevention.</title>
        <authorList>
            <person name="Chmiel J.A."/>
            <person name="Carr C."/>
            <person name="Stuivenberg G.A."/>
            <person name="Venema R."/>
            <person name="Chanyi R.M."/>
            <person name="Al K.F."/>
            <person name="Giguere D."/>
            <person name="Say H."/>
            <person name="Akouris P.P."/>
            <person name="Dominguez Romero S.A."/>
            <person name="Kwong A."/>
            <person name="Tai V."/>
            <person name="Koval S.F."/>
            <person name="Razvi H."/>
            <person name="Bjazevic J."/>
            <person name="Burton J.P."/>
        </authorList>
    </citation>
    <scope>NUCLEOTIDE SEQUENCE</scope>
    <source>
        <strain evidence="6">WoOx3</strain>
    </source>
</reference>
<comment type="pathway">
    <text evidence="1 4">Purine metabolism; IMP biosynthesis via de novo pathway; N(2)-formyl-N(1)-(5-phospho-D-ribosyl)glycinamide from N(1)-(5-phospho-D-ribosyl)glycinamide (10-formyl THF route): step 1/1.</text>
</comment>
<evidence type="ECO:0000313" key="7">
    <source>
        <dbReference type="Proteomes" id="UP001156215"/>
    </source>
</evidence>
<dbReference type="GO" id="GO:0005829">
    <property type="term" value="C:cytosol"/>
    <property type="evidence" value="ECO:0007669"/>
    <property type="project" value="TreeGrafter"/>
</dbReference>
<comment type="similarity">
    <text evidence="4">Belongs to the GART family.</text>
</comment>
<keyword evidence="3 4" id="KW-0658">Purine biosynthesis</keyword>
<dbReference type="KEGG" id="ovb:NB640_00500"/>
<evidence type="ECO:0000259" key="5">
    <source>
        <dbReference type="Pfam" id="PF00551"/>
    </source>
</evidence>
<dbReference type="CDD" id="cd08645">
    <property type="entry name" value="FMT_core_GART"/>
    <property type="match status" value="1"/>
</dbReference>
<comment type="catalytic activity">
    <reaction evidence="4">
        <text>N(1)-(5-phospho-beta-D-ribosyl)glycinamide + (6R)-10-formyltetrahydrofolate = N(2)-formyl-N(1)-(5-phospho-beta-D-ribosyl)glycinamide + (6S)-5,6,7,8-tetrahydrofolate + H(+)</text>
        <dbReference type="Rhea" id="RHEA:15053"/>
        <dbReference type="ChEBI" id="CHEBI:15378"/>
        <dbReference type="ChEBI" id="CHEBI:57453"/>
        <dbReference type="ChEBI" id="CHEBI:143788"/>
        <dbReference type="ChEBI" id="CHEBI:147286"/>
        <dbReference type="ChEBI" id="CHEBI:195366"/>
        <dbReference type="EC" id="2.1.2.2"/>
    </reaction>
</comment>
<comment type="function">
    <text evidence="4">Catalyzes the transfer of a formyl group from 10-formyltetrahydrofolate to 5-phospho-ribosyl-glycinamide (GAR), producing 5-phospho-ribosyl-N-formylglycinamide (FGAR) and tetrahydrofolate.</text>
</comment>